<evidence type="ECO:0000313" key="1">
    <source>
        <dbReference type="EMBL" id="MFC4633252.1"/>
    </source>
</evidence>
<accession>A0ABV9HTU5</accession>
<dbReference type="Pfam" id="PF05635">
    <property type="entry name" value="23S_rRNA_IVP"/>
    <property type="match status" value="1"/>
</dbReference>
<gene>
    <name evidence="1" type="ORF">ACFO3O_05000</name>
</gene>
<reference evidence="2" key="1">
    <citation type="journal article" date="2019" name="Int. J. Syst. Evol. Microbiol.">
        <title>The Global Catalogue of Microorganisms (GCM) 10K type strain sequencing project: providing services to taxonomists for standard genome sequencing and annotation.</title>
        <authorList>
            <consortium name="The Broad Institute Genomics Platform"/>
            <consortium name="The Broad Institute Genome Sequencing Center for Infectious Disease"/>
            <person name="Wu L."/>
            <person name="Ma J."/>
        </authorList>
    </citation>
    <scope>NUCLEOTIDE SEQUENCE [LARGE SCALE GENOMIC DNA]</scope>
    <source>
        <strain evidence="2">YJ-61-S</strain>
    </source>
</reference>
<dbReference type="SUPFAM" id="SSF158446">
    <property type="entry name" value="IVS-encoded protein-like"/>
    <property type="match status" value="1"/>
</dbReference>
<dbReference type="RefSeq" id="WP_379977448.1">
    <property type="nucleotide sequence ID" value="NZ_JBHSFV010000002.1"/>
</dbReference>
<keyword evidence="2" id="KW-1185">Reference proteome</keyword>
<name>A0ABV9HTU5_9FLAO</name>
<sequence length="112" mass="13073">MSKPYNLEERTFLFAKNVRDLVYTLSYSIPNKEDGKQVTRSSGSIAANYIEANEHLSDKDFDYRIKICRKEAKETVLWLNLLNTSFNKDFEKKCIELANEAGELKKNILCHY</sequence>
<evidence type="ECO:0000313" key="2">
    <source>
        <dbReference type="Proteomes" id="UP001596043"/>
    </source>
</evidence>
<dbReference type="Gene3D" id="1.20.1440.60">
    <property type="entry name" value="23S rRNA-intervening sequence"/>
    <property type="match status" value="1"/>
</dbReference>
<dbReference type="Proteomes" id="UP001596043">
    <property type="component" value="Unassembled WGS sequence"/>
</dbReference>
<dbReference type="EMBL" id="JBHSFV010000002">
    <property type="protein sequence ID" value="MFC4633252.1"/>
    <property type="molecule type" value="Genomic_DNA"/>
</dbReference>
<comment type="caution">
    <text evidence="1">The sequence shown here is derived from an EMBL/GenBank/DDBJ whole genome shotgun (WGS) entry which is preliminary data.</text>
</comment>
<dbReference type="InterPro" id="IPR012657">
    <property type="entry name" value="23S_rRNA-intervening_sequence"/>
</dbReference>
<proteinExistence type="predicted"/>
<protein>
    <submittedName>
        <fullName evidence="1">Four helix bundle protein</fullName>
    </submittedName>
</protein>
<dbReference type="InterPro" id="IPR036583">
    <property type="entry name" value="23S_rRNA_IVS_sf"/>
</dbReference>
<dbReference type="NCBIfam" id="TIGR02436">
    <property type="entry name" value="four helix bundle protein"/>
    <property type="match status" value="1"/>
</dbReference>
<organism evidence="1 2">
    <name type="scientific">Dokdonia ponticola</name>
    <dbReference type="NCBI Taxonomy" id="2041041"/>
    <lineage>
        <taxon>Bacteria</taxon>
        <taxon>Pseudomonadati</taxon>
        <taxon>Bacteroidota</taxon>
        <taxon>Flavobacteriia</taxon>
        <taxon>Flavobacteriales</taxon>
        <taxon>Flavobacteriaceae</taxon>
        <taxon>Dokdonia</taxon>
    </lineage>
</organism>